<keyword evidence="15" id="KW-1185">Reference proteome</keyword>
<dbReference type="GO" id="GO:0042102">
    <property type="term" value="P:positive regulation of T cell proliferation"/>
    <property type="evidence" value="ECO:0007669"/>
    <property type="project" value="TreeGrafter"/>
</dbReference>
<dbReference type="Proteomes" id="UP001152803">
    <property type="component" value="Unassembled WGS sequence"/>
</dbReference>
<dbReference type="InterPro" id="IPR013783">
    <property type="entry name" value="Ig-like_fold"/>
</dbReference>
<keyword evidence="2" id="KW-1003">Cell membrane</keyword>
<keyword evidence="6 12" id="KW-0472">Membrane</keyword>
<feature type="compositionally biased region" description="Polar residues" evidence="11">
    <location>
        <begin position="325"/>
        <end position="339"/>
    </location>
</feature>
<name>A0A9Q1DXL1_CONCO</name>
<evidence type="ECO:0000256" key="1">
    <source>
        <dbReference type="ARBA" id="ARBA00004251"/>
    </source>
</evidence>
<feature type="domain" description="Ig-like" evidence="13">
    <location>
        <begin position="145"/>
        <end position="237"/>
    </location>
</feature>
<evidence type="ECO:0000256" key="5">
    <source>
        <dbReference type="ARBA" id="ARBA00022989"/>
    </source>
</evidence>
<evidence type="ECO:0000313" key="14">
    <source>
        <dbReference type="EMBL" id="KAJ8283705.1"/>
    </source>
</evidence>
<dbReference type="AlphaFoldDB" id="A0A9Q1DXL1"/>
<dbReference type="GO" id="GO:0006955">
    <property type="term" value="P:immune response"/>
    <property type="evidence" value="ECO:0007669"/>
    <property type="project" value="TreeGrafter"/>
</dbReference>
<dbReference type="GO" id="GO:0071222">
    <property type="term" value="P:cellular response to lipopolysaccharide"/>
    <property type="evidence" value="ECO:0007669"/>
    <property type="project" value="TreeGrafter"/>
</dbReference>
<evidence type="ECO:0000256" key="10">
    <source>
        <dbReference type="ARBA" id="ARBA00023319"/>
    </source>
</evidence>
<evidence type="ECO:0000256" key="2">
    <source>
        <dbReference type="ARBA" id="ARBA00022475"/>
    </source>
</evidence>
<keyword evidence="3 12" id="KW-0812">Transmembrane</keyword>
<evidence type="ECO:0000256" key="11">
    <source>
        <dbReference type="SAM" id="MobiDB-lite"/>
    </source>
</evidence>
<sequence>MQQDGKSSTVRLFKSNFIKGEMTSIWILSVVFAQFMCALSNDKLLRLVCPHEIHAVHGEECLLNCSLESHGENVKIESAKCVGEGAGKPEFFHVIRPQSDSTNVSFLMTNTPTTAAGKYFCEILTDSGEDKADVSLIVTAKYSKPAMSSVPDGEIQDEMTVTMFCNASGGYPAGKIRWYDKHDNDWSRSAETMKEETADKRINLKSSYTFKAYSTNPQYRCEVLNSKGEKEGEAELELPFKLINPESVTGDRNSTAITAIVVVIGSVVCGLLFLALLRCRRARRLGGSAEEALCGPFQRNGARRPSTYPILSARSDDSYTMEEGLNTQPESGSPQSEDN</sequence>
<dbReference type="GO" id="GO:0031295">
    <property type="term" value="P:T cell costimulation"/>
    <property type="evidence" value="ECO:0007669"/>
    <property type="project" value="TreeGrafter"/>
</dbReference>
<dbReference type="InterPro" id="IPR051713">
    <property type="entry name" value="T-cell_Activation_Regulation"/>
</dbReference>
<keyword evidence="8" id="KW-0675">Receptor</keyword>
<protein>
    <recommendedName>
        <fullName evidence="13">Ig-like domain-containing protein</fullName>
    </recommendedName>
</protein>
<feature type="region of interest" description="Disordered" evidence="11">
    <location>
        <begin position="303"/>
        <end position="339"/>
    </location>
</feature>
<evidence type="ECO:0000256" key="3">
    <source>
        <dbReference type="ARBA" id="ARBA00022692"/>
    </source>
</evidence>
<dbReference type="EMBL" id="JAFJMO010000002">
    <property type="protein sequence ID" value="KAJ8283705.1"/>
    <property type="molecule type" value="Genomic_DNA"/>
</dbReference>
<dbReference type="PROSITE" id="PS50835">
    <property type="entry name" value="IG_LIKE"/>
    <property type="match status" value="1"/>
</dbReference>
<keyword evidence="9" id="KW-0325">Glycoprotein</keyword>
<keyword evidence="4" id="KW-0732">Signal</keyword>
<dbReference type="GO" id="GO:0007166">
    <property type="term" value="P:cell surface receptor signaling pathway"/>
    <property type="evidence" value="ECO:0007669"/>
    <property type="project" value="TreeGrafter"/>
</dbReference>
<evidence type="ECO:0000313" key="15">
    <source>
        <dbReference type="Proteomes" id="UP001152803"/>
    </source>
</evidence>
<dbReference type="PANTHER" id="PTHR25466">
    <property type="entry name" value="T-LYMPHOCYTE ACTIVATION ANTIGEN"/>
    <property type="match status" value="1"/>
</dbReference>
<evidence type="ECO:0000256" key="6">
    <source>
        <dbReference type="ARBA" id="ARBA00023136"/>
    </source>
</evidence>
<dbReference type="InterPro" id="IPR053896">
    <property type="entry name" value="BTN3A2-like_Ig-C"/>
</dbReference>
<accession>A0A9Q1DXL1</accession>
<dbReference type="GO" id="GO:0042130">
    <property type="term" value="P:negative regulation of T cell proliferation"/>
    <property type="evidence" value="ECO:0007669"/>
    <property type="project" value="TreeGrafter"/>
</dbReference>
<dbReference type="InterPro" id="IPR036179">
    <property type="entry name" value="Ig-like_dom_sf"/>
</dbReference>
<keyword evidence="7" id="KW-1015">Disulfide bond</keyword>
<dbReference type="PANTHER" id="PTHR25466:SF14">
    <property type="entry name" value="BUTYROPHILIN SUBFAMILY 2 MEMBER A2-LIKE-RELATED"/>
    <property type="match status" value="1"/>
</dbReference>
<evidence type="ECO:0000256" key="9">
    <source>
        <dbReference type="ARBA" id="ARBA00023180"/>
    </source>
</evidence>
<dbReference type="InterPro" id="IPR007110">
    <property type="entry name" value="Ig-like_dom"/>
</dbReference>
<evidence type="ECO:0000256" key="12">
    <source>
        <dbReference type="SAM" id="Phobius"/>
    </source>
</evidence>
<evidence type="ECO:0000259" key="13">
    <source>
        <dbReference type="PROSITE" id="PS50835"/>
    </source>
</evidence>
<feature type="transmembrane region" description="Helical" evidence="12">
    <location>
        <begin position="256"/>
        <end position="277"/>
    </location>
</feature>
<organism evidence="14 15">
    <name type="scientific">Conger conger</name>
    <name type="common">Conger eel</name>
    <name type="synonym">Muraena conger</name>
    <dbReference type="NCBI Taxonomy" id="82655"/>
    <lineage>
        <taxon>Eukaryota</taxon>
        <taxon>Metazoa</taxon>
        <taxon>Chordata</taxon>
        <taxon>Craniata</taxon>
        <taxon>Vertebrata</taxon>
        <taxon>Euteleostomi</taxon>
        <taxon>Actinopterygii</taxon>
        <taxon>Neopterygii</taxon>
        <taxon>Teleostei</taxon>
        <taxon>Anguilliformes</taxon>
        <taxon>Congridae</taxon>
        <taxon>Conger</taxon>
    </lineage>
</organism>
<proteinExistence type="predicted"/>
<dbReference type="Pfam" id="PF22705">
    <property type="entry name" value="C2-set_3"/>
    <property type="match status" value="1"/>
</dbReference>
<evidence type="ECO:0000256" key="7">
    <source>
        <dbReference type="ARBA" id="ARBA00023157"/>
    </source>
</evidence>
<evidence type="ECO:0000256" key="8">
    <source>
        <dbReference type="ARBA" id="ARBA00023170"/>
    </source>
</evidence>
<keyword evidence="10" id="KW-0393">Immunoglobulin domain</keyword>
<comment type="caution">
    <text evidence="14">The sequence shown here is derived from an EMBL/GenBank/DDBJ whole genome shotgun (WGS) entry which is preliminary data.</text>
</comment>
<gene>
    <name evidence="14" type="ORF">COCON_G00025550</name>
</gene>
<comment type="subcellular location">
    <subcellularLocation>
        <location evidence="1">Cell membrane</location>
        <topology evidence="1">Single-pass type I membrane protein</topology>
    </subcellularLocation>
</comment>
<dbReference type="Gene3D" id="2.60.40.10">
    <property type="entry name" value="Immunoglobulins"/>
    <property type="match status" value="2"/>
</dbReference>
<keyword evidence="5 12" id="KW-1133">Transmembrane helix</keyword>
<reference evidence="14" key="1">
    <citation type="journal article" date="2023" name="Science">
        <title>Genome structures resolve the early diversification of teleost fishes.</title>
        <authorList>
            <person name="Parey E."/>
            <person name="Louis A."/>
            <person name="Montfort J."/>
            <person name="Bouchez O."/>
            <person name="Roques C."/>
            <person name="Iampietro C."/>
            <person name="Lluch J."/>
            <person name="Castinel A."/>
            <person name="Donnadieu C."/>
            <person name="Desvignes T."/>
            <person name="Floi Bucao C."/>
            <person name="Jouanno E."/>
            <person name="Wen M."/>
            <person name="Mejri S."/>
            <person name="Dirks R."/>
            <person name="Jansen H."/>
            <person name="Henkel C."/>
            <person name="Chen W.J."/>
            <person name="Zahm M."/>
            <person name="Cabau C."/>
            <person name="Klopp C."/>
            <person name="Thompson A.W."/>
            <person name="Robinson-Rechavi M."/>
            <person name="Braasch I."/>
            <person name="Lecointre G."/>
            <person name="Bobe J."/>
            <person name="Postlethwait J.H."/>
            <person name="Berthelot C."/>
            <person name="Roest Crollius H."/>
            <person name="Guiguen Y."/>
        </authorList>
    </citation>
    <scope>NUCLEOTIDE SEQUENCE</scope>
    <source>
        <strain evidence="14">Concon-B</strain>
    </source>
</reference>
<dbReference type="SUPFAM" id="SSF48726">
    <property type="entry name" value="Immunoglobulin"/>
    <property type="match status" value="2"/>
</dbReference>
<dbReference type="GO" id="GO:0009897">
    <property type="term" value="C:external side of plasma membrane"/>
    <property type="evidence" value="ECO:0007669"/>
    <property type="project" value="TreeGrafter"/>
</dbReference>
<evidence type="ECO:0000256" key="4">
    <source>
        <dbReference type="ARBA" id="ARBA00022729"/>
    </source>
</evidence>
<dbReference type="OrthoDB" id="9942764at2759"/>